<comment type="subcellular location">
    <subcellularLocation>
        <location evidence="1">Cytoplasm</location>
    </subcellularLocation>
</comment>
<dbReference type="InterPro" id="IPR019844">
    <property type="entry name" value="CSD_CS"/>
</dbReference>
<evidence type="ECO:0000313" key="4">
    <source>
        <dbReference type="Proteomes" id="UP001057305"/>
    </source>
</evidence>
<dbReference type="EMBL" id="CP073116">
    <property type="protein sequence ID" value="UTG71679.1"/>
    <property type="molecule type" value="Genomic_DNA"/>
</dbReference>
<reference evidence="3" key="1">
    <citation type="submission" date="2021-04" db="EMBL/GenBank/DDBJ databases">
        <title>Characterizing Neisseria spp. as novel respiratory pathobionts in bronchiectasis.</title>
        <authorList>
            <person name="Li L."/>
            <person name="Mac Aogain M."/>
            <person name="Xu T."/>
            <person name="Jaggi T.K."/>
            <person name="Chan L.Y."/>
            <person name="Keir H.R."/>
            <person name="Dicker A.J."/>
            <person name="Qu J."/>
            <person name="Liu Y."/>
            <person name="Chen H.S."/>
            <person name="Koh M.S."/>
            <person name="Ong T.H."/>
            <person name="Lim A.Y.H."/>
            <person name="Abisheganaden J."/>
            <person name="Low T.B."/>
            <person name="Oliver B.G."/>
            <person name="Tan N.S."/>
            <person name="Fang M."/>
            <person name="Chalmers J.D."/>
            <person name="Chotirmall S.H."/>
        </authorList>
    </citation>
    <scope>NUCLEOTIDE SEQUENCE</scope>
    <source>
        <strain evidence="3">TT0073</strain>
    </source>
</reference>
<dbReference type="RefSeq" id="WP_254321324.1">
    <property type="nucleotide sequence ID" value="NZ_CP073116.1"/>
</dbReference>
<dbReference type="Proteomes" id="UP001057305">
    <property type="component" value="Chromosome"/>
</dbReference>
<dbReference type="Pfam" id="PF05901">
    <property type="entry name" value="Excalibur"/>
    <property type="match status" value="1"/>
</dbReference>
<organism evidence="3 4">
    <name type="scientific">Neisseria subflava</name>
    <dbReference type="NCBI Taxonomy" id="28449"/>
    <lineage>
        <taxon>Bacteria</taxon>
        <taxon>Pseudomonadati</taxon>
        <taxon>Pseudomonadota</taxon>
        <taxon>Betaproteobacteria</taxon>
        <taxon>Neisseriales</taxon>
        <taxon>Neisseriaceae</taxon>
        <taxon>Neisseria</taxon>
    </lineage>
</organism>
<evidence type="ECO:0000256" key="1">
    <source>
        <dbReference type="RuleBase" id="RU000408"/>
    </source>
</evidence>
<name>A0A9X9HXI3_NEISU</name>
<dbReference type="InterPro" id="IPR012340">
    <property type="entry name" value="NA-bd_OB-fold"/>
</dbReference>
<dbReference type="GO" id="GO:0005829">
    <property type="term" value="C:cytosol"/>
    <property type="evidence" value="ECO:0007669"/>
    <property type="project" value="UniProtKB-ARBA"/>
</dbReference>
<dbReference type="PROSITE" id="PS51857">
    <property type="entry name" value="CSD_2"/>
    <property type="match status" value="1"/>
</dbReference>
<dbReference type="SUPFAM" id="SSF50249">
    <property type="entry name" value="Nucleic acid-binding proteins"/>
    <property type="match status" value="1"/>
</dbReference>
<dbReference type="Gene3D" id="2.40.50.140">
    <property type="entry name" value="Nucleic acid-binding proteins"/>
    <property type="match status" value="1"/>
</dbReference>
<sequence>MKGIIVKWDDEKGYGFIRIDGSKQEIFCHISDFSQRSPRPEINEAVGFEVSSNGKGKNVAKQIRYLNREARDFKRNHNHHSRAKKKSFFALDTSSSILTKLVGLVLFGLIGYQIYQFAAAKLVPKQTNAPVELNDPATIQAKKSNSNKYRCDGRQYCSQMVSCEEAKWFLQNCSDTKMDGDGDGIPCEDKCGGW</sequence>
<dbReference type="SMART" id="SM00357">
    <property type="entry name" value="CSP"/>
    <property type="match status" value="1"/>
</dbReference>
<dbReference type="InterPro" id="IPR008613">
    <property type="entry name" value="Excalibur_Ca-bd_domain"/>
</dbReference>
<evidence type="ECO:0000259" key="2">
    <source>
        <dbReference type="PROSITE" id="PS51857"/>
    </source>
</evidence>
<proteinExistence type="predicted"/>
<protein>
    <submittedName>
        <fullName evidence="3">Excalibur calcium-binding domain-containing protein</fullName>
    </submittedName>
</protein>
<dbReference type="Pfam" id="PF00313">
    <property type="entry name" value="CSD"/>
    <property type="match status" value="1"/>
</dbReference>
<dbReference type="GO" id="GO:0003676">
    <property type="term" value="F:nucleic acid binding"/>
    <property type="evidence" value="ECO:0007669"/>
    <property type="project" value="InterPro"/>
</dbReference>
<dbReference type="SMART" id="SM00894">
    <property type="entry name" value="Excalibur"/>
    <property type="match status" value="1"/>
</dbReference>
<evidence type="ECO:0000313" key="3">
    <source>
        <dbReference type="EMBL" id="UTG71679.1"/>
    </source>
</evidence>
<gene>
    <name evidence="3" type="ORF">KCG56_10085</name>
</gene>
<dbReference type="AlphaFoldDB" id="A0A9X9HXI3"/>
<dbReference type="InterPro" id="IPR011129">
    <property type="entry name" value="CSD"/>
</dbReference>
<dbReference type="PROSITE" id="PS00352">
    <property type="entry name" value="CSD_1"/>
    <property type="match status" value="1"/>
</dbReference>
<accession>A0A9X9HXI3</accession>
<feature type="domain" description="CSD" evidence="2">
    <location>
        <begin position="1"/>
        <end position="65"/>
    </location>
</feature>
<dbReference type="CDD" id="cd04458">
    <property type="entry name" value="CSP_CDS"/>
    <property type="match status" value="1"/>
</dbReference>
<dbReference type="InterPro" id="IPR002059">
    <property type="entry name" value="CSP_DNA-bd"/>
</dbReference>